<sequence length="346" mass="39587">MKNVVILLFALVLITSCGGQKKQEEKEVRNVQLKGEEMPVDTALFRYAYRIRVQGDKAVVFDLHNVDYYYHAFTYPGFKYISSFGKRGEGPEEMISAENIRWGGDNTAWVLDGSKNRLFRYGGIAPGQEPKLEENISLDKAFMRPLDFDLSGADSFVIPDYSGENRFSWADMSGNLLHKSDCIPITDEKQLKESAPAVAQGWRSFISFSPDKKLLVTVTQLGDVLDIYNMENGRHINYKGEDGEPEFHVTSEGYGIPAGRMCYYDVQVTEHYIYAIYDGRKFSDIMKEKEYKQGAKQLRVFDFDGKLRKEYMLDRPVTGIYVDEAGHCLWATDVNTDTQIVKYIFD</sequence>
<dbReference type="Proteomes" id="UP000017831">
    <property type="component" value="Unassembled WGS sequence"/>
</dbReference>
<keyword evidence="2" id="KW-1185">Reference proteome</keyword>
<accession>U6RG57</accession>
<dbReference type="RefSeq" id="WP_005940727.1">
    <property type="nucleotide sequence ID" value="NZ_KB890324.1"/>
</dbReference>
<dbReference type="STRING" id="1121098.HMPREF1534_02139"/>
<dbReference type="PROSITE" id="PS51257">
    <property type="entry name" value="PROKAR_LIPOPROTEIN"/>
    <property type="match status" value="1"/>
</dbReference>
<comment type="caution">
    <text evidence="1">The sequence shown here is derived from an EMBL/GenBank/DDBJ whole genome shotgun (WGS) entry which is preliminary data.</text>
</comment>
<dbReference type="OrthoDB" id="1025612at2"/>
<evidence type="ECO:0008006" key="3">
    <source>
        <dbReference type="Google" id="ProtNLM"/>
    </source>
</evidence>
<name>U6RG57_9BACT</name>
<evidence type="ECO:0000313" key="1">
    <source>
        <dbReference type="EMBL" id="EOA54746.1"/>
    </source>
</evidence>
<gene>
    <name evidence="1" type="ORF">HMPREF1534_02139</name>
</gene>
<protein>
    <recommendedName>
        <fullName evidence="3">Lipoprotein</fullName>
    </recommendedName>
</protein>
<evidence type="ECO:0000313" key="2">
    <source>
        <dbReference type="Proteomes" id="UP000017831"/>
    </source>
</evidence>
<proteinExistence type="predicted"/>
<organism evidence="1 2">
    <name type="scientific">Phocaeicola massiliensis B84634 = Timone 84634 = DSM 17679 = JCM 13223</name>
    <dbReference type="NCBI Taxonomy" id="1121098"/>
    <lineage>
        <taxon>Bacteria</taxon>
        <taxon>Pseudomonadati</taxon>
        <taxon>Bacteroidota</taxon>
        <taxon>Bacteroidia</taxon>
        <taxon>Bacteroidales</taxon>
        <taxon>Bacteroidaceae</taxon>
        <taxon>Phocaeicola</taxon>
    </lineage>
</organism>
<reference evidence="1 2" key="1">
    <citation type="submission" date="2013-04" db="EMBL/GenBank/DDBJ databases">
        <title>The Genome Sequence of Bacteroides massiliensis DSM 17679.</title>
        <authorList>
            <consortium name="The Broad Institute Genomics Platform"/>
            <person name="Earl A."/>
            <person name="Ward D."/>
            <person name="Feldgarden M."/>
            <person name="Gevers D."/>
            <person name="Martens E."/>
            <person name="Fenner L."/>
            <person name="Roux V."/>
            <person name="Mallet M.N."/>
            <person name="Raoult D."/>
            <person name="Walker B."/>
            <person name="Young S."/>
            <person name="Zeng Q."/>
            <person name="Gargeya S."/>
            <person name="Fitzgerald M."/>
            <person name="Haas B."/>
            <person name="Abouelleil A."/>
            <person name="Allen A.W."/>
            <person name="Alvarado L."/>
            <person name="Arachchi H.M."/>
            <person name="Berlin A.M."/>
            <person name="Chapman S.B."/>
            <person name="Gainer-Dewar J."/>
            <person name="Goldberg J."/>
            <person name="Griggs A."/>
            <person name="Gujja S."/>
            <person name="Hansen M."/>
            <person name="Howarth C."/>
            <person name="Imamovic A."/>
            <person name="Ireland A."/>
            <person name="Larimer J."/>
            <person name="McCowan C."/>
            <person name="Murphy C."/>
            <person name="Pearson M."/>
            <person name="Poon T.W."/>
            <person name="Priest M."/>
            <person name="Roberts A."/>
            <person name="Saif S."/>
            <person name="Shea T."/>
            <person name="Sisk P."/>
            <person name="Sykes S."/>
            <person name="Wortman J."/>
            <person name="Nusbaum C."/>
            <person name="Birren B."/>
        </authorList>
    </citation>
    <scope>NUCLEOTIDE SEQUENCE [LARGE SCALE GENOMIC DNA]</scope>
    <source>
        <strain evidence="2">B84634 / Timone 84634 / DSM 17679 / JCM 13223</strain>
    </source>
</reference>
<dbReference type="PATRIC" id="fig|1121098.3.peg.2174"/>
<dbReference type="SUPFAM" id="SSF50969">
    <property type="entry name" value="YVTN repeat-like/Quinoprotein amine dehydrogenase"/>
    <property type="match status" value="1"/>
</dbReference>
<dbReference type="HOGENOM" id="CLU_813405_0_0_10"/>
<dbReference type="EMBL" id="AQHY01000025">
    <property type="protein sequence ID" value="EOA54746.1"/>
    <property type="molecule type" value="Genomic_DNA"/>
</dbReference>
<dbReference type="GeneID" id="60061915"/>
<dbReference type="AlphaFoldDB" id="U6RG57"/>
<dbReference type="Pfam" id="PF15869">
    <property type="entry name" value="TolB_like"/>
    <property type="match status" value="1"/>
</dbReference>
<dbReference type="eggNOG" id="COG3391">
    <property type="taxonomic scope" value="Bacteria"/>
</dbReference>
<dbReference type="InterPro" id="IPR011044">
    <property type="entry name" value="Quino_amine_DH_bsu"/>
</dbReference>